<feature type="region of interest" description="Disordered" evidence="2">
    <location>
        <begin position="1010"/>
        <end position="1030"/>
    </location>
</feature>
<feature type="transmembrane region" description="Helical" evidence="3">
    <location>
        <begin position="335"/>
        <end position="359"/>
    </location>
</feature>
<dbReference type="RefSeq" id="WP_093559604.1">
    <property type="nucleotide sequence ID" value="NZ_FPBO01000039.1"/>
</dbReference>
<dbReference type="InterPro" id="IPR002641">
    <property type="entry name" value="PNPLA_dom"/>
</dbReference>
<evidence type="ECO:0000313" key="6">
    <source>
        <dbReference type="Proteomes" id="UP000199391"/>
    </source>
</evidence>
<gene>
    <name evidence="5" type="ORF">SAMN05216552_103946</name>
</gene>
<dbReference type="Gene3D" id="3.40.1090.10">
    <property type="entry name" value="Cytosolic phospholipase A2 catalytic domain"/>
    <property type="match status" value="1"/>
</dbReference>
<feature type="transmembrane region" description="Helical" evidence="3">
    <location>
        <begin position="617"/>
        <end position="638"/>
    </location>
</feature>
<keyword evidence="1" id="KW-0443">Lipid metabolism</keyword>
<feature type="transmembrane region" description="Helical" evidence="3">
    <location>
        <begin position="408"/>
        <end position="432"/>
    </location>
</feature>
<evidence type="ECO:0000259" key="4">
    <source>
        <dbReference type="Pfam" id="PF01734"/>
    </source>
</evidence>
<keyword evidence="3" id="KW-1133">Transmembrane helix</keyword>
<protein>
    <submittedName>
        <fullName evidence="5">Patatin-like phospholipase</fullName>
    </submittedName>
</protein>
<organism evidence="5 6">
    <name type="scientific">Pseudoduganella namucuonensis</name>
    <dbReference type="NCBI Taxonomy" id="1035707"/>
    <lineage>
        <taxon>Bacteria</taxon>
        <taxon>Pseudomonadati</taxon>
        <taxon>Pseudomonadota</taxon>
        <taxon>Betaproteobacteria</taxon>
        <taxon>Burkholderiales</taxon>
        <taxon>Oxalobacteraceae</taxon>
        <taxon>Telluria group</taxon>
        <taxon>Pseudoduganella</taxon>
    </lineage>
</organism>
<dbReference type="GO" id="GO:0004623">
    <property type="term" value="F:phospholipase A2 activity"/>
    <property type="evidence" value="ECO:0007669"/>
    <property type="project" value="TreeGrafter"/>
</dbReference>
<feature type="transmembrane region" description="Helical" evidence="3">
    <location>
        <begin position="208"/>
        <end position="226"/>
    </location>
</feature>
<feature type="transmembrane region" description="Helical" evidence="3">
    <location>
        <begin position="452"/>
        <end position="470"/>
    </location>
</feature>
<feature type="transmembrane region" description="Helical" evidence="3">
    <location>
        <begin position="175"/>
        <end position="196"/>
    </location>
</feature>
<dbReference type="SUPFAM" id="SSF52151">
    <property type="entry name" value="FabD/lysophospholipase-like"/>
    <property type="match status" value="1"/>
</dbReference>
<keyword evidence="3" id="KW-0472">Membrane</keyword>
<sequence length="1051" mass="115985">MAIDFDWIPPHVLDEELRNVALRRAMQLKDGEPQPGRAAVEDSLVGLALSGGGIRSATFGLGVLEALKEQDRLHGVDYLSTVSGGGYIGAWLSANCQRAADRKAAAENNEIPTRIAGNRIYRQAYVEAGMDWLSKAANWRESVAHLRSYSNYLSPNFGIFSADSWTMLTTWIRNALLVQVTVILCIAALLLLPRLLHEPFLAWPTVGPWRWVTVVLFVTAVSGIAANHWRLTTRRDVSYLRAREWALGLTCSYLCLVALGFICALYGYDPFEDRVNSLWVSVLAAIPAVFAGLFMLPVGVRLAGPLMHAARHIIPGWITTRTPRRIDYGQGLTQALVIVPLMLTSYFLAAVMWGLTTGAHQATALRGFATFGQFLTQGWRYWPFPLAITFVALWPLSYFSRIPQKRSLWAALLAPIPAMLVLHALLSAIMLLMHKWAALPDQGGFNQGAHYAVVWGPALVLYAFSLTIVVQMGMMGRRSPEGIREWWSRLGAWMLVYGAAWMLVAVAAIFGPLWLAMALDSNWLSWSALGTWVSGTLAGLLAGNAASTRTLKGTEGEITNKGKALNAVAIVGPYVFIGGLVVGISALLHLILLHVAYDSCCSLRDIQRYYWLDMEYPRAAMVQGILAGVLAAAAVFGWRVDINVFNLNSFYRGRLSRCYLGASRFVPRERSPQRFTLFDDEDDLPMPALAGEGLTPTTGPQRAPAGPLHIVSCALNLGGSSDLSLHARHAASFSMTPYQAGSGYYIRTDCGGYQPLGYRAMAHYCGSKARPTLAQAISVSGAAASPNMGYHTSPGTAFLLTMFNVRLGWWFPNPKLAHITRPSPQFSVRYLVKELFGAAEAKSNYLMISDGGHFENLAAYELIRRKCRVVIVSDAECDRYFRFEGLGRLIRMCEIDFGVKLELDVSEVIGDNASRWGRRRFAVGRIDYGDGHFGVFIYLKASMTGKEETSVLQYKSLHEAFPHEPTGDQFYGEDQFESYRHLGRDIARSLFGEVAQYRGLVAAAEALQRKYHTHGQQPPAPSSGQRVGPNIARPAHRVHALRFVRGGRYAS</sequence>
<keyword evidence="3" id="KW-0812">Transmembrane</keyword>
<evidence type="ECO:0000256" key="2">
    <source>
        <dbReference type="SAM" id="MobiDB-lite"/>
    </source>
</evidence>
<dbReference type="InterPro" id="IPR016035">
    <property type="entry name" value="Acyl_Trfase/lysoPLipase"/>
</dbReference>
<dbReference type="EMBL" id="FPBO01000039">
    <property type="protein sequence ID" value="SFV13618.1"/>
    <property type="molecule type" value="Genomic_DNA"/>
</dbReference>
<dbReference type="Pfam" id="PF01734">
    <property type="entry name" value="Patatin"/>
    <property type="match status" value="1"/>
</dbReference>
<evidence type="ECO:0000313" key="5">
    <source>
        <dbReference type="EMBL" id="SFV13618.1"/>
    </source>
</evidence>
<dbReference type="GO" id="GO:0005829">
    <property type="term" value="C:cytosol"/>
    <property type="evidence" value="ECO:0007669"/>
    <property type="project" value="TreeGrafter"/>
</dbReference>
<dbReference type="PANTHER" id="PTHR10728">
    <property type="entry name" value="CYTOSOLIC PHOSPHOLIPASE A2"/>
    <property type="match status" value="1"/>
</dbReference>
<feature type="transmembrane region" description="Helical" evidence="3">
    <location>
        <begin position="523"/>
        <end position="543"/>
    </location>
</feature>
<dbReference type="PANTHER" id="PTHR10728:SF40">
    <property type="entry name" value="PATATIN FAMILY PROTEIN"/>
    <property type="match status" value="1"/>
</dbReference>
<dbReference type="Proteomes" id="UP000199391">
    <property type="component" value="Unassembled WGS sequence"/>
</dbReference>
<name>A0A1I7LVA3_9BURK</name>
<feature type="transmembrane region" description="Helical" evidence="3">
    <location>
        <begin position="379"/>
        <end position="396"/>
    </location>
</feature>
<feature type="domain" description="PNPLA" evidence="4">
    <location>
        <begin position="47"/>
        <end position="105"/>
    </location>
</feature>
<evidence type="ECO:0000256" key="1">
    <source>
        <dbReference type="ARBA" id="ARBA00023098"/>
    </source>
</evidence>
<accession>A0A1I7LVA3</accession>
<proteinExistence type="predicted"/>
<feature type="transmembrane region" description="Helical" evidence="3">
    <location>
        <begin position="246"/>
        <end position="268"/>
    </location>
</feature>
<reference evidence="6" key="1">
    <citation type="submission" date="2016-10" db="EMBL/GenBank/DDBJ databases">
        <authorList>
            <person name="Varghese N."/>
            <person name="Submissions S."/>
        </authorList>
    </citation>
    <scope>NUCLEOTIDE SEQUENCE [LARGE SCALE GENOMIC DNA]</scope>
    <source>
        <strain evidence="6">CGMCC 1.11014</strain>
    </source>
</reference>
<dbReference type="STRING" id="1035707.SAMN05216552_103946"/>
<keyword evidence="6" id="KW-1185">Reference proteome</keyword>
<feature type="transmembrane region" description="Helical" evidence="3">
    <location>
        <begin position="280"/>
        <end position="303"/>
    </location>
</feature>
<dbReference type="GO" id="GO:0046475">
    <property type="term" value="P:glycerophospholipid catabolic process"/>
    <property type="evidence" value="ECO:0007669"/>
    <property type="project" value="TreeGrafter"/>
</dbReference>
<feature type="transmembrane region" description="Helical" evidence="3">
    <location>
        <begin position="490"/>
        <end position="517"/>
    </location>
</feature>
<evidence type="ECO:0000256" key="3">
    <source>
        <dbReference type="SAM" id="Phobius"/>
    </source>
</evidence>
<feature type="transmembrane region" description="Helical" evidence="3">
    <location>
        <begin position="564"/>
        <end position="597"/>
    </location>
</feature>
<dbReference type="AlphaFoldDB" id="A0A1I7LVA3"/>